<evidence type="ECO:0000256" key="1">
    <source>
        <dbReference type="ARBA" id="ARBA00004604"/>
    </source>
</evidence>
<sequence length="625" mass="72665">MYGLEVPGSRWETPPKVVENKLAKILWDFQIQEHEKYHGLKEEIERMWGMKANGDELAQVVSCPWIMRDSGGSLAQNHWQGDLGLPAGRQDNAGGGGIPGDHLIVPVSGHGVPSPMHLRLGQKNVWTEEYVDKEEEGGMDGVEAIDAEEEEEEEEEEHCLDGEDKGQFEVRGWENEEEEEGEDEDVEEEGEKDELEWEVAEFPSKALQHTYSQHQYYKLQQKTEDHDVPAKDPVPQTHADIFRPPLARNRGLRRLRPWPHMRTHRGIGFRLTQHWKGWRLRAQWLCSQGHRYHRRWQRHSMYGKQKATKRYQQLPGTDGKDGCIDDSIPGFHGDHQMNGCSQAEERAKRDVEVKPAERAITEEHISYVTGILEESLQQYGSLIPVHVDDIVEKLQDIFQENFSQPHRKAVIQHLIQAFQRSSGSAVAKTFRVNYKRHVLTMDDLGTLYGQNWLNDQIMNMYGDLVMDSVPDKVHFFNSFFYDKLRTKGYDGVKRWTKNVDIFQKDLLLIPIHLEVHWSLVSVDIPRRAITYFDSQRTLNRRCPKHIFKYLQAEAVKKEKQDFLTGWKGFFKMNVGRQNNDSDCGAFVLQYCKCLALGQPFSFGQQDMPRLRRQMYKELCHCKLTL</sequence>
<dbReference type="GO" id="GO:0016926">
    <property type="term" value="P:protein desumoylation"/>
    <property type="evidence" value="ECO:0007669"/>
    <property type="project" value="TreeGrafter"/>
</dbReference>
<keyword evidence="11" id="KW-1185">Reference proteome</keyword>
<comment type="caution">
    <text evidence="10">The sequence shown here is derived from an EMBL/GenBank/DDBJ whole genome shotgun (WGS) entry which is preliminary data.</text>
</comment>
<evidence type="ECO:0000259" key="9">
    <source>
        <dbReference type="PROSITE" id="PS50600"/>
    </source>
</evidence>
<keyword evidence="6" id="KW-0788">Thiol protease</keyword>
<dbReference type="InterPro" id="IPR045577">
    <property type="entry name" value="SENP3_5_cons_dom"/>
</dbReference>
<keyword evidence="7" id="KW-0539">Nucleus</keyword>
<comment type="similarity">
    <text evidence="2">Belongs to the peptidase C48 family.</text>
</comment>
<dbReference type="Pfam" id="PF19722">
    <property type="entry name" value="SENP3_5_N"/>
    <property type="match status" value="1"/>
</dbReference>
<keyword evidence="5" id="KW-0378">Hydrolase</keyword>
<feature type="region of interest" description="Disordered" evidence="8">
    <location>
        <begin position="151"/>
        <end position="194"/>
    </location>
</feature>
<proteinExistence type="inferred from homology"/>
<organism evidence="10 11">
    <name type="scientific">Takifugu flavidus</name>
    <name type="common">sansaifugu</name>
    <dbReference type="NCBI Taxonomy" id="433684"/>
    <lineage>
        <taxon>Eukaryota</taxon>
        <taxon>Metazoa</taxon>
        <taxon>Chordata</taxon>
        <taxon>Craniata</taxon>
        <taxon>Vertebrata</taxon>
        <taxon>Euteleostomi</taxon>
        <taxon>Actinopterygii</taxon>
        <taxon>Neopterygii</taxon>
        <taxon>Teleostei</taxon>
        <taxon>Neoteleostei</taxon>
        <taxon>Acanthomorphata</taxon>
        <taxon>Eupercaria</taxon>
        <taxon>Tetraodontiformes</taxon>
        <taxon>Tetradontoidea</taxon>
        <taxon>Tetraodontidae</taxon>
        <taxon>Takifugu</taxon>
    </lineage>
</organism>
<dbReference type="Gene3D" id="3.40.395.10">
    <property type="entry name" value="Adenoviral Proteinase, Chain A"/>
    <property type="match status" value="1"/>
</dbReference>
<name>A0A5C6NDV8_9TELE</name>
<evidence type="ECO:0000313" key="10">
    <source>
        <dbReference type="EMBL" id="TWW63697.1"/>
    </source>
</evidence>
<dbReference type="Proteomes" id="UP000324091">
    <property type="component" value="Chromosome 3"/>
</dbReference>
<keyword evidence="3 10" id="KW-0645">Protease</keyword>
<dbReference type="InterPro" id="IPR038765">
    <property type="entry name" value="Papain-like_cys_pep_sf"/>
</dbReference>
<dbReference type="PANTHER" id="PTHR12606">
    <property type="entry name" value="SENTRIN/SUMO-SPECIFIC PROTEASE"/>
    <property type="match status" value="1"/>
</dbReference>
<evidence type="ECO:0000313" key="11">
    <source>
        <dbReference type="Proteomes" id="UP000324091"/>
    </source>
</evidence>
<dbReference type="InterPro" id="IPR003653">
    <property type="entry name" value="Peptidase_C48_C"/>
</dbReference>
<dbReference type="PANTHER" id="PTHR12606:SF16">
    <property type="entry name" value="SENTRIN-SPECIFIC PROTEASE 3"/>
    <property type="match status" value="1"/>
</dbReference>
<evidence type="ECO:0000256" key="7">
    <source>
        <dbReference type="ARBA" id="ARBA00023242"/>
    </source>
</evidence>
<feature type="compositionally biased region" description="Basic and acidic residues" evidence="8">
    <location>
        <begin position="159"/>
        <end position="174"/>
    </location>
</feature>
<accession>A0A5C6NDV8</accession>
<dbReference type="FunFam" id="3.40.395.10:FF:000002">
    <property type="entry name" value="Putative sentrin-specific protease 5"/>
    <property type="match status" value="1"/>
</dbReference>
<protein>
    <submittedName>
        <fullName evidence="10">Sentrin-specific protease 3</fullName>
    </submittedName>
</protein>
<evidence type="ECO:0000256" key="5">
    <source>
        <dbReference type="ARBA" id="ARBA00022801"/>
    </source>
</evidence>
<dbReference type="GO" id="GO:0005730">
    <property type="term" value="C:nucleolus"/>
    <property type="evidence" value="ECO:0007669"/>
    <property type="project" value="UniProtKB-SubCell"/>
</dbReference>
<evidence type="ECO:0000256" key="3">
    <source>
        <dbReference type="ARBA" id="ARBA00022670"/>
    </source>
</evidence>
<dbReference type="EMBL" id="RHFK02000016">
    <property type="protein sequence ID" value="TWW63697.1"/>
    <property type="molecule type" value="Genomic_DNA"/>
</dbReference>
<dbReference type="AlphaFoldDB" id="A0A5C6NDV8"/>
<comment type="subcellular location">
    <subcellularLocation>
        <location evidence="1">Nucleus</location>
        <location evidence="1">Nucleolus</location>
    </subcellularLocation>
</comment>
<evidence type="ECO:0000256" key="4">
    <source>
        <dbReference type="ARBA" id="ARBA00022786"/>
    </source>
</evidence>
<dbReference type="SUPFAM" id="SSF54001">
    <property type="entry name" value="Cysteine proteinases"/>
    <property type="match status" value="1"/>
</dbReference>
<gene>
    <name evidence="10" type="ORF">D4764_03G0007050</name>
</gene>
<feature type="compositionally biased region" description="Acidic residues" evidence="8">
    <location>
        <begin position="175"/>
        <end position="194"/>
    </location>
</feature>
<dbReference type="GO" id="GO:0016929">
    <property type="term" value="F:deSUMOylase activity"/>
    <property type="evidence" value="ECO:0007669"/>
    <property type="project" value="TreeGrafter"/>
</dbReference>
<dbReference type="PROSITE" id="PS50600">
    <property type="entry name" value="ULP_PROTEASE"/>
    <property type="match status" value="1"/>
</dbReference>
<reference evidence="10 11" key="1">
    <citation type="submission" date="2019-04" db="EMBL/GenBank/DDBJ databases">
        <title>Chromosome genome assembly for Takifugu flavidus.</title>
        <authorList>
            <person name="Xiao S."/>
        </authorList>
    </citation>
    <scope>NUCLEOTIDE SEQUENCE [LARGE SCALE GENOMIC DNA]</scope>
    <source>
        <strain evidence="10">HTHZ2018</strain>
        <tissue evidence="10">Muscle</tissue>
    </source>
</reference>
<evidence type="ECO:0000256" key="6">
    <source>
        <dbReference type="ARBA" id="ARBA00022807"/>
    </source>
</evidence>
<dbReference type="Pfam" id="PF02902">
    <property type="entry name" value="Peptidase_C48"/>
    <property type="match status" value="1"/>
</dbReference>
<keyword evidence="4" id="KW-0833">Ubl conjugation pathway</keyword>
<evidence type="ECO:0000256" key="8">
    <source>
        <dbReference type="SAM" id="MobiDB-lite"/>
    </source>
</evidence>
<feature type="domain" description="Ubiquitin-like protease family profile" evidence="9">
    <location>
        <begin position="437"/>
        <end position="594"/>
    </location>
</feature>
<evidence type="ECO:0000256" key="2">
    <source>
        <dbReference type="ARBA" id="ARBA00005234"/>
    </source>
</evidence>
<dbReference type="GO" id="GO:0006508">
    <property type="term" value="P:proteolysis"/>
    <property type="evidence" value="ECO:0007669"/>
    <property type="project" value="UniProtKB-KW"/>
</dbReference>